<reference evidence="1 2" key="2">
    <citation type="submission" date="2018-06" db="EMBL/GenBank/DDBJ databases">
        <title>Metagenomic assembly of (sub)arctic Cyanobacteria and their associated microbiome from non-axenic cultures.</title>
        <authorList>
            <person name="Baurain D."/>
        </authorList>
    </citation>
    <scope>NUCLEOTIDE SEQUENCE [LARGE SCALE GENOMIC DNA]</scope>
    <source>
        <strain evidence="1">ULC129bin1</strain>
    </source>
</reference>
<evidence type="ECO:0000313" key="1">
    <source>
        <dbReference type="EMBL" id="PZO10662.1"/>
    </source>
</evidence>
<evidence type="ECO:0000313" key="2">
    <source>
        <dbReference type="Proteomes" id="UP000249354"/>
    </source>
</evidence>
<proteinExistence type="predicted"/>
<name>A0A2W4TNZ8_9CYAN</name>
<sequence length="81" mass="8864">MKRSEKQHTSQPCSIQAVSDQAGSILAERLSGRGFTFIGMWLVLSNGIENSLGTDSLAYQNRLEPINIRSGKCERLAVIPS</sequence>
<dbReference type="EMBL" id="QBMC01000213">
    <property type="protein sequence ID" value="PZO10662.1"/>
    <property type="molecule type" value="Genomic_DNA"/>
</dbReference>
<reference evidence="2" key="1">
    <citation type="submission" date="2018-04" db="EMBL/GenBank/DDBJ databases">
        <authorList>
            <person name="Cornet L."/>
        </authorList>
    </citation>
    <scope>NUCLEOTIDE SEQUENCE [LARGE SCALE GENOMIC DNA]</scope>
</reference>
<dbReference type="AlphaFoldDB" id="A0A2W4TNZ8"/>
<organism evidence="1 2">
    <name type="scientific">Leptolyngbya foveolarum</name>
    <dbReference type="NCBI Taxonomy" id="47253"/>
    <lineage>
        <taxon>Bacteria</taxon>
        <taxon>Bacillati</taxon>
        <taxon>Cyanobacteriota</taxon>
        <taxon>Cyanophyceae</taxon>
        <taxon>Leptolyngbyales</taxon>
        <taxon>Leptolyngbyaceae</taxon>
        <taxon>Leptolyngbya group</taxon>
        <taxon>Leptolyngbya</taxon>
    </lineage>
</organism>
<gene>
    <name evidence="1" type="ORF">DCF25_20545</name>
</gene>
<comment type="caution">
    <text evidence="1">The sequence shown here is derived from an EMBL/GenBank/DDBJ whole genome shotgun (WGS) entry which is preliminary data.</text>
</comment>
<protein>
    <submittedName>
        <fullName evidence="1">Uncharacterized protein</fullName>
    </submittedName>
</protein>
<accession>A0A2W4TNZ8</accession>
<dbReference type="Proteomes" id="UP000249354">
    <property type="component" value="Unassembled WGS sequence"/>
</dbReference>